<accession>A0AAV8T8L5</accession>
<feature type="transmembrane region" description="Helical" evidence="6">
    <location>
        <begin position="6"/>
        <end position="29"/>
    </location>
</feature>
<feature type="transmembrane region" description="Helical" evidence="6">
    <location>
        <begin position="353"/>
        <end position="371"/>
    </location>
</feature>
<evidence type="ECO:0000256" key="5">
    <source>
        <dbReference type="ARBA" id="ARBA00023136"/>
    </source>
</evidence>
<comment type="function">
    <text evidence="6">Choline transporter.</text>
</comment>
<dbReference type="PANTHER" id="PTHR12385">
    <property type="entry name" value="CHOLINE TRANSPORTER-LIKE (SLC FAMILY 44)"/>
    <property type="match status" value="1"/>
</dbReference>
<dbReference type="Pfam" id="PF04515">
    <property type="entry name" value="Choline_transpo"/>
    <property type="match status" value="1"/>
</dbReference>
<feature type="transmembrane region" description="Helical" evidence="6">
    <location>
        <begin position="73"/>
        <end position="91"/>
    </location>
</feature>
<keyword evidence="8" id="KW-1185">Reference proteome</keyword>
<keyword evidence="5 6" id="KW-0472">Membrane</keyword>
<dbReference type="EMBL" id="JAIWQS010000006">
    <property type="protein sequence ID" value="KAJ8763146.1"/>
    <property type="molecule type" value="Genomic_DNA"/>
</dbReference>
<dbReference type="InterPro" id="IPR007603">
    <property type="entry name" value="Choline_transptr-like"/>
</dbReference>
<keyword evidence="3 6" id="KW-0812">Transmembrane</keyword>
<gene>
    <name evidence="7" type="ORF">K2173_025531</name>
</gene>
<dbReference type="Proteomes" id="UP001159364">
    <property type="component" value="Linkage Group LG06"/>
</dbReference>
<sequence length="408" mass="44612">MQKLFLILFLAHLLSIAILVFFLNIRGLLLGHRHHFHPRKWYLPLLTATACGGLVSFIWQWITLCNPSGAIKIAFWVSPLLTCAVGILFVLIGSAASLALGVIAVVFSIIQSLYACWVNPRFNYATRVLSVSTASPPKNTIVMVILSITIATLYSCLLVSGIGGATAVGTKIDLLFISVILISLAWSMQVLKNTLQVTVARIRYIQFVCGAEMEVQVALRDTIKHLMGSVCIGSVIVPVITIIRGLARSIKLIAGDTDEFLFSCANCYSDVASTLVCYGNRWGFVQVGVSSKGFVQASMDTWETIKTAGLEQLINSDLTGVFCFLCGIAGGAICTLVGGTWTLAIHKSYCTEVSIYAFLIGYFMCRIAMAWPQSCVSAYYFAYAENSENPRFDSTIPGRIQELQRYQA</sequence>
<evidence type="ECO:0000313" key="8">
    <source>
        <dbReference type="Proteomes" id="UP001159364"/>
    </source>
</evidence>
<proteinExistence type="inferred from homology"/>
<evidence type="ECO:0000313" key="7">
    <source>
        <dbReference type="EMBL" id="KAJ8763146.1"/>
    </source>
</evidence>
<evidence type="ECO:0000256" key="1">
    <source>
        <dbReference type="ARBA" id="ARBA00004141"/>
    </source>
</evidence>
<dbReference type="AlphaFoldDB" id="A0AAV8T8L5"/>
<feature type="transmembrane region" description="Helical" evidence="6">
    <location>
        <begin position="321"/>
        <end position="341"/>
    </location>
</feature>
<organism evidence="7 8">
    <name type="scientific">Erythroxylum novogranatense</name>
    <dbReference type="NCBI Taxonomy" id="1862640"/>
    <lineage>
        <taxon>Eukaryota</taxon>
        <taxon>Viridiplantae</taxon>
        <taxon>Streptophyta</taxon>
        <taxon>Embryophyta</taxon>
        <taxon>Tracheophyta</taxon>
        <taxon>Spermatophyta</taxon>
        <taxon>Magnoliopsida</taxon>
        <taxon>eudicotyledons</taxon>
        <taxon>Gunneridae</taxon>
        <taxon>Pentapetalae</taxon>
        <taxon>rosids</taxon>
        <taxon>fabids</taxon>
        <taxon>Malpighiales</taxon>
        <taxon>Erythroxylaceae</taxon>
        <taxon>Erythroxylum</taxon>
    </lineage>
</organism>
<evidence type="ECO:0000256" key="4">
    <source>
        <dbReference type="ARBA" id="ARBA00022989"/>
    </source>
</evidence>
<evidence type="ECO:0000256" key="2">
    <source>
        <dbReference type="ARBA" id="ARBA00007168"/>
    </source>
</evidence>
<feature type="transmembrane region" description="Helical" evidence="6">
    <location>
        <begin position="226"/>
        <end position="247"/>
    </location>
</feature>
<name>A0AAV8T8L5_9ROSI</name>
<feature type="transmembrane region" description="Helical" evidence="6">
    <location>
        <begin position="174"/>
        <end position="191"/>
    </location>
</feature>
<dbReference type="PANTHER" id="PTHR12385:SF84">
    <property type="entry name" value="CHOLINE TRANSPORTER-LIKE PROTEIN"/>
    <property type="match status" value="1"/>
</dbReference>
<keyword evidence="4 6" id="KW-1133">Transmembrane helix</keyword>
<dbReference type="GO" id="GO:0022857">
    <property type="term" value="F:transmembrane transporter activity"/>
    <property type="evidence" value="ECO:0007669"/>
    <property type="project" value="UniProtKB-UniRule"/>
</dbReference>
<protein>
    <recommendedName>
        <fullName evidence="6">Choline transporter-like protein</fullName>
    </recommendedName>
</protein>
<evidence type="ECO:0000256" key="3">
    <source>
        <dbReference type="ARBA" id="ARBA00022692"/>
    </source>
</evidence>
<feature type="transmembrane region" description="Helical" evidence="6">
    <location>
        <begin position="98"/>
        <end position="120"/>
    </location>
</feature>
<reference evidence="7 8" key="1">
    <citation type="submission" date="2021-09" db="EMBL/GenBank/DDBJ databases">
        <title>Genomic insights and catalytic innovation underlie evolution of tropane alkaloids biosynthesis.</title>
        <authorList>
            <person name="Wang Y.-J."/>
            <person name="Tian T."/>
            <person name="Huang J.-P."/>
            <person name="Huang S.-X."/>
        </authorList>
    </citation>
    <scope>NUCLEOTIDE SEQUENCE [LARGE SCALE GENOMIC DNA]</scope>
    <source>
        <strain evidence="7">KIB-2018</strain>
        <tissue evidence="7">Leaf</tissue>
    </source>
</reference>
<dbReference type="GO" id="GO:0005886">
    <property type="term" value="C:plasma membrane"/>
    <property type="evidence" value="ECO:0007669"/>
    <property type="project" value="UniProtKB-SubCell"/>
</dbReference>
<comment type="similarity">
    <text evidence="2 6">Belongs to the CTL (choline transporter-like) family.</text>
</comment>
<comment type="caution">
    <text evidence="7">The sequence shown here is derived from an EMBL/GenBank/DDBJ whole genome shotgun (WGS) entry which is preliminary data.</text>
</comment>
<comment type="subcellular location">
    <subcellularLocation>
        <location evidence="6">Cell membrane</location>
        <topology evidence="6">Multi-pass membrane protein</topology>
    </subcellularLocation>
    <subcellularLocation>
        <location evidence="1">Membrane</location>
        <topology evidence="1">Multi-pass membrane protein</topology>
    </subcellularLocation>
</comment>
<evidence type="ECO:0000256" key="6">
    <source>
        <dbReference type="RuleBase" id="RU368066"/>
    </source>
</evidence>
<feature type="transmembrane region" description="Helical" evidence="6">
    <location>
        <begin position="41"/>
        <end position="61"/>
    </location>
</feature>
<feature type="transmembrane region" description="Helical" evidence="6">
    <location>
        <begin position="140"/>
        <end position="162"/>
    </location>
</feature>